<organism evidence="17 18">
    <name type="scientific">Pseudochrobactrum asaccharolyticum</name>
    <dbReference type="NCBI Taxonomy" id="354351"/>
    <lineage>
        <taxon>Bacteria</taxon>
        <taxon>Pseudomonadati</taxon>
        <taxon>Pseudomonadota</taxon>
        <taxon>Alphaproteobacteria</taxon>
        <taxon>Hyphomicrobiales</taxon>
        <taxon>Brucellaceae</taxon>
        <taxon>Pseudochrobactrum</taxon>
    </lineage>
</organism>
<feature type="binding site" evidence="12">
    <location>
        <begin position="146"/>
        <end position="148"/>
    </location>
    <ligand>
        <name>FAD</name>
        <dbReference type="ChEBI" id="CHEBI:57692"/>
    </ligand>
</feature>
<dbReference type="InterPro" id="IPR023753">
    <property type="entry name" value="FAD/NAD-binding_dom"/>
</dbReference>
<feature type="binding site" evidence="12">
    <location>
        <begin position="182"/>
        <end position="189"/>
    </location>
    <ligand>
        <name>NAD(+)</name>
        <dbReference type="ChEBI" id="CHEBI:57540"/>
    </ligand>
</feature>
<feature type="domain" description="FAD/NAD(P)-binding" evidence="16">
    <location>
        <begin position="7"/>
        <end position="327"/>
    </location>
</feature>
<dbReference type="Gene3D" id="3.30.390.30">
    <property type="match status" value="1"/>
</dbReference>
<dbReference type="Pfam" id="PF02852">
    <property type="entry name" value="Pyr_redox_dim"/>
    <property type="match status" value="1"/>
</dbReference>
<comment type="miscellaneous">
    <text evidence="14">The active site is a redox-active disulfide bond.</text>
</comment>
<dbReference type="PRINTS" id="PR00411">
    <property type="entry name" value="PNDRDTASEI"/>
</dbReference>
<evidence type="ECO:0000256" key="7">
    <source>
        <dbReference type="ARBA" id="ARBA00023027"/>
    </source>
</evidence>
<dbReference type="SUPFAM" id="SSF55424">
    <property type="entry name" value="FAD/NAD-linked reductases, dimerisation (C-terminal) domain"/>
    <property type="match status" value="1"/>
</dbReference>
<dbReference type="InterPro" id="IPR016156">
    <property type="entry name" value="FAD/NAD-linked_Rdtase_dimer_sf"/>
</dbReference>
<keyword evidence="9 14" id="KW-0676">Redox-active center</keyword>
<dbReference type="EC" id="1.8.1.4" evidence="2 14"/>
<dbReference type="PANTHER" id="PTHR22912:SF160">
    <property type="entry name" value="DIHYDROLIPOYL DEHYDROGENASE"/>
    <property type="match status" value="1"/>
</dbReference>
<dbReference type="GO" id="GO:0006103">
    <property type="term" value="P:2-oxoglutarate metabolic process"/>
    <property type="evidence" value="ECO:0007669"/>
    <property type="project" value="TreeGrafter"/>
</dbReference>
<dbReference type="OrthoDB" id="9781772at2"/>
<dbReference type="Gene3D" id="3.50.50.60">
    <property type="entry name" value="FAD/NAD(P)-binding domain"/>
    <property type="match status" value="2"/>
</dbReference>
<feature type="binding site" evidence="12">
    <location>
        <position position="272"/>
    </location>
    <ligand>
        <name>NAD(+)</name>
        <dbReference type="ChEBI" id="CHEBI:57540"/>
    </ligand>
</feature>
<dbReference type="AlphaFoldDB" id="A0A366E7K1"/>
<evidence type="ECO:0000256" key="11">
    <source>
        <dbReference type="PIRSR" id="PIRSR000350-2"/>
    </source>
</evidence>
<comment type="similarity">
    <text evidence="1 14">Belongs to the class-I pyridine nucleotide-disulfide oxidoreductase family.</text>
</comment>
<evidence type="ECO:0000256" key="4">
    <source>
        <dbReference type="ARBA" id="ARBA00022630"/>
    </source>
</evidence>
<dbReference type="Proteomes" id="UP000252893">
    <property type="component" value="Unassembled WGS sequence"/>
</dbReference>
<feature type="binding site" evidence="12">
    <location>
        <position position="52"/>
    </location>
    <ligand>
        <name>FAD</name>
        <dbReference type="ChEBI" id="CHEBI:57692"/>
    </ligand>
</feature>
<evidence type="ECO:0000256" key="10">
    <source>
        <dbReference type="ARBA" id="ARBA00049187"/>
    </source>
</evidence>
<dbReference type="EMBL" id="QNRH01000002">
    <property type="protein sequence ID" value="RBO97388.1"/>
    <property type="molecule type" value="Genomic_DNA"/>
</dbReference>
<feature type="binding site" evidence="12">
    <location>
        <position position="312"/>
    </location>
    <ligand>
        <name>FAD</name>
        <dbReference type="ChEBI" id="CHEBI:57692"/>
    </ligand>
</feature>
<reference evidence="17 18" key="1">
    <citation type="submission" date="2018-06" db="EMBL/GenBank/DDBJ databases">
        <title>Genomic Encyclopedia of Type Strains, Phase IV (KMG-IV): sequencing the most valuable type-strain genomes for metagenomic binning, comparative biology and taxonomic classification.</title>
        <authorList>
            <person name="Goeker M."/>
        </authorList>
    </citation>
    <scope>NUCLEOTIDE SEQUENCE [LARGE SCALE GENOMIC DNA]</scope>
    <source>
        <strain evidence="17 18">DSM 25619</strain>
    </source>
</reference>
<sequence>MEDIATHVLIIGGGPAGYVAAIRAGQLGLPVILVEKEQLGGTCLNIGCIPSKALIHAADTYHHALNQQSGSVFGLRTGDVSLDWGKTLNWKGAIVRRLTSGVEGLLKKQKVTVLKGAAEIIDGKTVVVHSKAGVTRIRTKHLVLATGSLPMQIGALPFGGNVISSTDALALEQVPKRLAVIGAGYIGLELSTAFAKLGSQVTIIEAADRILPLWDAELTMPVRKRLTALGVTVMTRCEARGLNADGQSLLVHEHGNGTPVVVEADKFLVAVGRRPNISGFGLERLDLAMNGAFVRIDKHCATSMLNVWAIGDVTGEPMLAHRAMAQGTMLAEHLAGQKSAFEEPVIPSVCFSDPEVVSVGLLPDQAKLQGYDIVTGSFPFMANGRAMTQQDETGFVRITARADNHLVLGIQAVGHDVSELVNGFALALEMGAVLEDVAQTIHAHPTRGEAFQEAAFTALGRNLHS</sequence>
<keyword evidence="18" id="KW-1185">Reference proteome</keyword>
<evidence type="ECO:0000256" key="1">
    <source>
        <dbReference type="ARBA" id="ARBA00007532"/>
    </source>
</evidence>
<dbReference type="PRINTS" id="PR00368">
    <property type="entry name" value="FADPNR"/>
</dbReference>
<name>A0A366E7K1_9HYPH</name>
<evidence type="ECO:0000256" key="14">
    <source>
        <dbReference type="RuleBase" id="RU003692"/>
    </source>
</evidence>
<evidence type="ECO:0000256" key="2">
    <source>
        <dbReference type="ARBA" id="ARBA00012608"/>
    </source>
</evidence>
<proteinExistence type="inferred from homology"/>
<dbReference type="InterPro" id="IPR001100">
    <property type="entry name" value="Pyr_nuc-diS_OxRdtase"/>
</dbReference>
<feature type="binding site" evidence="12">
    <location>
        <position position="205"/>
    </location>
    <ligand>
        <name>NAD(+)</name>
        <dbReference type="ChEBI" id="CHEBI:57540"/>
    </ligand>
</feature>
<feature type="binding site" evidence="12">
    <location>
        <begin position="318"/>
        <end position="321"/>
    </location>
    <ligand>
        <name>FAD</name>
        <dbReference type="ChEBI" id="CHEBI:57692"/>
    </ligand>
</feature>
<evidence type="ECO:0000256" key="3">
    <source>
        <dbReference type="ARBA" id="ARBA00016961"/>
    </source>
</evidence>
<evidence type="ECO:0000256" key="9">
    <source>
        <dbReference type="ARBA" id="ARBA00023284"/>
    </source>
</evidence>
<evidence type="ECO:0000313" key="17">
    <source>
        <dbReference type="EMBL" id="RBO97388.1"/>
    </source>
</evidence>
<feature type="domain" description="Pyridine nucleotide-disulphide oxidoreductase dimerisation" evidence="15">
    <location>
        <begin position="346"/>
        <end position="455"/>
    </location>
</feature>
<evidence type="ECO:0000313" key="18">
    <source>
        <dbReference type="Proteomes" id="UP000252893"/>
    </source>
</evidence>
<comment type="catalytic activity">
    <reaction evidence="10 14">
        <text>N(6)-[(R)-dihydrolipoyl]-L-lysyl-[protein] + NAD(+) = N(6)-[(R)-lipoyl]-L-lysyl-[protein] + NADH + H(+)</text>
        <dbReference type="Rhea" id="RHEA:15045"/>
        <dbReference type="Rhea" id="RHEA-COMP:10474"/>
        <dbReference type="Rhea" id="RHEA-COMP:10475"/>
        <dbReference type="ChEBI" id="CHEBI:15378"/>
        <dbReference type="ChEBI" id="CHEBI:57540"/>
        <dbReference type="ChEBI" id="CHEBI:57945"/>
        <dbReference type="ChEBI" id="CHEBI:83099"/>
        <dbReference type="ChEBI" id="CHEBI:83100"/>
        <dbReference type="EC" id="1.8.1.4"/>
    </reaction>
</comment>
<protein>
    <recommendedName>
        <fullName evidence="3 14">Dihydrolipoyl dehydrogenase</fullName>
        <ecNumber evidence="2 14">1.8.1.4</ecNumber>
    </recommendedName>
</protein>
<comment type="cofactor">
    <cofactor evidence="12 14">
        <name>FAD</name>
        <dbReference type="ChEBI" id="CHEBI:57692"/>
    </cofactor>
    <text evidence="12 14">Binds 1 FAD per subunit.</text>
</comment>
<keyword evidence="6 14" id="KW-0560">Oxidoreductase</keyword>
<dbReference type="InterPro" id="IPR004099">
    <property type="entry name" value="Pyr_nucl-diS_OxRdtase_dimer"/>
</dbReference>
<dbReference type="RefSeq" id="WP_113943409.1">
    <property type="nucleotide sequence ID" value="NZ_JBHEEG010000002.1"/>
</dbReference>
<dbReference type="InterPro" id="IPR006258">
    <property type="entry name" value="Lipoamide_DH"/>
</dbReference>
<evidence type="ECO:0000256" key="13">
    <source>
        <dbReference type="PIRSR" id="PIRSR000350-4"/>
    </source>
</evidence>
<dbReference type="FunFam" id="3.30.390.30:FF:000001">
    <property type="entry name" value="Dihydrolipoyl dehydrogenase"/>
    <property type="match status" value="1"/>
</dbReference>
<feature type="disulfide bond" description="Redox-active" evidence="13">
    <location>
        <begin position="43"/>
        <end position="48"/>
    </location>
</feature>
<dbReference type="PANTHER" id="PTHR22912">
    <property type="entry name" value="DISULFIDE OXIDOREDUCTASE"/>
    <property type="match status" value="1"/>
</dbReference>
<comment type="caution">
    <text evidence="17">The sequence shown here is derived from an EMBL/GenBank/DDBJ whole genome shotgun (WGS) entry which is preliminary data.</text>
</comment>
<keyword evidence="4 14" id="KW-0285">Flavoprotein</keyword>
<dbReference type="SUPFAM" id="SSF51905">
    <property type="entry name" value="FAD/NAD(P)-binding domain"/>
    <property type="match status" value="1"/>
</dbReference>
<evidence type="ECO:0000259" key="16">
    <source>
        <dbReference type="Pfam" id="PF07992"/>
    </source>
</evidence>
<feature type="active site" description="Proton acceptor" evidence="11">
    <location>
        <position position="444"/>
    </location>
</feature>
<dbReference type="InterPro" id="IPR050151">
    <property type="entry name" value="Class-I_Pyr_Nuc-Dis_Oxidored"/>
</dbReference>
<accession>A0A366E7K1</accession>
<dbReference type="GO" id="GO:0004148">
    <property type="term" value="F:dihydrolipoyl dehydrogenase (NADH) activity"/>
    <property type="evidence" value="ECO:0007669"/>
    <property type="project" value="UniProtKB-EC"/>
</dbReference>
<dbReference type="PIRSF" id="PIRSF000350">
    <property type="entry name" value="Mercury_reductase_MerA"/>
    <property type="match status" value="1"/>
</dbReference>
<gene>
    <name evidence="17" type="ORF">DFR47_102170</name>
</gene>
<evidence type="ECO:0000256" key="8">
    <source>
        <dbReference type="ARBA" id="ARBA00023157"/>
    </source>
</evidence>
<keyword evidence="8" id="KW-1015">Disulfide bond</keyword>
<dbReference type="Pfam" id="PF07992">
    <property type="entry name" value="Pyr_redox_2"/>
    <property type="match status" value="1"/>
</dbReference>
<dbReference type="InterPro" id="IPR036188">
    <property type="entry name" value="FAD/NAD-bd_sf"/>
</dbReference>
<evidence type="ECO:0000259" key="15">
    <source>
        <dbReference type="Pfam" id="PF02852"/>
    </source>
</evidence>
<evidence type="ECO:0000256" key="5">
    <source>
        <dbReference type="ARBA" id="ARBA00022827"/>
    </source>
</evidence>
<dbReference type="InterPro" id="IPR012999">
    <property type="entry name" value="Pyr_OxRdtase_I_AS"/>
</dbReference>
<evidence type="ECO:0000256" key="6">
    <source>
        <dbReference type="ARBA" id="ARBA00023002"/>
    </source>
</evidence>
<dbReference type="GO" id="GO:0050660">
    <property type="term" value="F:flavin adenine dinucleotide binding"/>
    <property type="evidence" value="ECO:0007669"/>
    <property type="project" value="InterPro"/>
</dbReference>
<dbReference type="NCBIfam" id="TIGR01350">
    <property type="entry name" value="lipoamide_DH"/>
    <property type="match status" value="1"/>
</dbReference>
<keyword evidence="12" id="KW-0547">Nucleotide-binding</keyword>
<keyword evidence="7 12" id="KW-0520">NAD</keyword>
<evidence type="ECO:0000256" key="12">
    <source>
        <dbReference type="PIRSR" id="PIRSR000350-3"/>
    </source>
</evidence>
<dbReference type="PROSITE" id="PS00076">
    <property type="entry name" value="PYRIDINE_REDOX_1"/>
    <property type="match status" value="1"/>
</dbReference>
<keyword evidence="5 12" id="KW-0274">FAD</keyword>